<comment type="caution">
    <text evidence="11">The sequence shown here is derived from an EMBL/GenBank/DDBJ whole genome shotgun (WGS) entry which is preliminary data.</text>
</comment>
<evidence type="ECO:0000313" key="12">
    <source>
        <dbReference type="Proteomes" id="UP000606172"/>
    </source>
</evidence>
<organism evidence="11 12">
    <name type="scientific">Sinosporangium siamense</name>
    <dbReference type="NCBI Taxonomy" id="1367973"/>
    <lineage>
        <taxon>Bacteria</taxon>
        <taxon>Bacillati</taxon>
        <taxon>Actinomycetota</taxon>
        <taxon>Actinomycetes</taxon>
        <taxon>Streptosporangiales</taxon>
        <taxon>Streptosporangiaceae</taxon>
        <taxon>Sinosporangium</taxon>
    </lineage>
</organism>
<accession>A0A919RKT3</accession>
<dbReference type="GO" id="GO:0006400">
    <property type="term" value="P:tRNA modification"/>
    <property type="evidence" value="ECO:0007669"/>
    <property type="project" value="UniProtKB-UniRule"/>
</dbReference>
<feature type="domain" description="tRNA(Ile)-lysidine/2-thiocytidine synthase N-terminal" evidence="9">
    <location>
        <begin position="27"/>
        <end position="201"/>
    </location>
</feature>
<dbReference type="SUPFAM" id="SSF82829">
    <property type="entry name" value="MesJ substrate recognition domain-like"/>
    <property type="match status" value="1"/>
</dbReference>
<comment type="domain">
    <text evidence="7">The N-terminal region contains the highly conserved SGGXDS motif, predicted to be a P-loop motif involved in ATP binding.</text>
</comment>
<evidence type="ECO:0000256" key="7">
    <source>
        <dbReference type="HAMAP-Rule" id="MF_01161"/>
    </source>
</evidence>
<feature type="domain" description="tRNA(Ile)-lysidine synthase substrate-binding" evidence="10">
    <location>
        <begin position="295"/>
        <end position="360"/>
    </location>
</feature>
<reference evidence="11" key="1">
    <citation type="submission" date="2021-01" db="EMBL/GenBank/DDBJ databases">
        <title>Whole genome shotgun sequence of Sinosporangium siamense NBRC 109515.</title>
        <authorList>
            <person name="Komaki H."/>
            <person name="Tamura T."/>
        </authorList>
    </citation>
    <scope>NUCLEOTIDE SEQUENCE</scope>
    <source>
        <strain evidence="11">NBRC 109515</strain>
    </source>
</reference>
<evidence type="ECO:0000256" key="4">
    <source>
        <dbReference type="ARBA" id="ARBA00022741"/>
    </source>
</evidence>
<comment type="similarity">
    <text evidence="7">Belongs to the tRNA(Ile)-lysidine synthase family.</text>
</comment>
<dbReference type="AlphaFoldDB" id="A0A919RKT3"/>
<keyword evidence="1 7" id="KW-0963">Cytoplasm</keyword>
<gene>
    <name evidence="7 11" type="primary">tilS</name>
    <name evidence="11" type="ORF">Ssi02_58780</name>
</gene>
<dbReference type="RefSeq" id="WP_204030693.1">
    <property type="nucleotide sequence ID" value="NZ_BOOW01000037.1"/>
</dbReference>
<dbReference type="SUPFAM" id="SSF52402">
    <property type="entry name" value="Adenine nucleotide alpha hydrolases-like"/>
    <property type="match status" value="1"/>
</dbReference>
<dbReference type="GO" id="GO:0005524">
    <property type="term" value="F:ATP binding"/>
    <property type="evidence" value="ECO:0007669"/>
    <property type="project" value="UniProtKB-UniRule"/>
</dbReference>
<sequence>MGPHPAVADVRRAVRESLADLPAGGLVLVACSGGADSLALAAALGFVAPRIGVRGGLVTVDHGLQPGSADQADRVVRLAPVLGLDPAEVLKVTVGVEGGPEAAARKARYNALEGAAERLGASAVLLGHTRDDQAETVLLGLARGSGPRSLAGMAGVVGLYRRPFLGLGRAATEAACAALGLAPWEDPHNREARFTRVRVRERVLPVLTEELGPGIAEALARTASLCRDDADALDAWADRAYREALAAARERSPETLTPGDRAPASRGSSVHERGSAGGEAPPGEAPPAEVPAQVLAVEVLAALPGAVRRRVLRRAALGAGVPSGALAAVHIAEVERLVTEWRGQGRVDLPGKVGAVRRARVLTLGGLSRGSAAKERGSPG</sequence>
<dbReference type="GO" id="GO:0005737">
    <property type="term" value="C:cytoplasm"/>
    <property type="evidence" value="ECO:0007669"/>
    <property type="project" value="UniProtKB-SubCell"/>
</dbReference>
<name>A0A919RKT3_9ACTN</name>
<dbReference type="GO" id="GO:0032267">
    <property type="term" value="F:tRNA(Ile)-lysidine synthase activity"/>
    <property type="evidence" value="ECO:0007669"/>
    <property type="project" value="UniProtKB-EC"/>
</dbReference>
<evidence type="ECO:0000259" key="10">
    <source>
        <dbReference type="Pfam" id="PF09179"/>
    </source>
</evidence>
<evidence type="ECO:0000256" key="8">
    <source>
        <dbReference type="SAM" id="MobiDB-lite"/>
    </source>
</evidence>
<dbReference type="Gene3D" id="3.40.50.620">
    <property type="entry name" value="HUPs"/>
    <property type="match status" value="1"/>
</dbReference>
<keyword evidence="3 7" id="KW-0819">tRNA processing</keyword>
<dbReference type="InterPro" id="IPR011063">
    <property type="entry name" value="TilS/TtcA_N"/>
</dbReference>
<evidence type="ECO:0000256" key="2">
    <source>
        <dbReference type="ARBA" id="ARBA00022598"/>
    </source>
</evidence>
<dbReference type="CDD" id="cd01992">
    <property type="entry name" value="TilS_N"/>
    <property type="match status" value="1"/>
</dbReference>
<dbReference type="Pfam" id="PF09179">
    <property type="entry name" value="TilS"/>
    <property type="match status" value="1"/>
</dbReference>
<evidence type="ECO:0000256" key="6">
    <source>
        <dbReference type="ARBA" id="ARBA00048539"/>
    </source>
</evidence>
<evidence type="ECO:0000256" key="5">
    <source>
        <dbReference type="ARBA" id="ARBA00022840"/>
    </source>
</evidence>
<feature type="region of interest" description="Disordered" evidence="8">
    <location>
        <begin position="247"/>
        <end position="287"/>
    </location>
</feature>
<dbReference type="EMBL" id="BOOW01000037">
    <property type="protein sequence ID" value="GII95647.1"/>
    <property type="molecule type" value="Genomic_DNA"/>
</dbReference>
<protein>
    <recommendedName>
        <fullName evidence="7">tRNA(Ile)-lysidine synthase</fullName>
        <ecNumber evidence="7">6.3.4.19</ecNumber>
    </recommendedName>
    <alternativeName>
        <fullName evidence="7">tRNA(Ile)-2-lysyl-cytidine synthase</fullName>
    </alternativeName>
    <alternativeName>
        <fullName evidence="7">tRNA(Ile)-lysidine synthetase</fullName>
    </alternativeName>
</protein>
<keyword evidence="12" id="KW-1185">Reference proteome</keyword>
<dbReference type="Proteomes" id="UP000606172">
    <property type="component" value="Unassembled WGS sequence"/>
</dbReference>
<feature type="binding site" evidence="7">
    <location>
        <begin position="32"/>
        <end position="37"/>
    </location>
    <ligand>
        <name>ATP</name>
        <dbReference type="ChEBI" id="CHEBI:30616"/>
    </ligand>
</feature>
<dbReference type="PANTHER" id="PTHR43033">
    <property type="entry name" value="TRNA(ILE)-LYSIDINE SYNTHASE-RELATED"/>
    <property type="match status" value="1"/>
</dbReference>
<dbReference type="InterPro" id="IPR014729">
    <property type="entry name" value="Rossmann-like_a/b/a_fold"/>
</dbReference>
<dbReference type="InterPro" id="IPR015262">
    <property type="entry name" value="tRNA_Ile_lys_synt_subst-bd"/>
</dbReference>
<dbReference type="Pfam" id="PF01171">
    <property type="entry name" value="ATP_bind_3"/>
    <property type="match status" value="1"/>
</dbReference>
<evidence type="ECO:0000313" key="11">
    <source>
        <dbReference type="EMBL" id="GII95647.1"/>
    </source>
</evidence>
<comment type="function">
    <text evidence="7">Ligates lysine onto the cytidine present at position 34 of the AUA codon-specific tRNA(Ile) that contains the anticodon CAU, in an ATP-dependent manner. Cytidine is converted to lysidine, thus changing the amino acid specificity of the tRNA from methionine to isoleucine.</text>
</comment>
<dbReference type="InterPro" id="IPR012094">
    <property type="entry name" value="tRNA_Ile_lys_synt"/>
</dbReference>
<dbReference type="InterPro" id="IPR012795">
    <property type="entry name" value="tRNA_Ile_lys_synt_N"/>
</dbReference>
<dbReference type="EC" id="6.3.4.19" evidence="7"/>
<comment type="subcellular location">
    <subcellularLocation>
        <location evidence="7">Cytoplasm</location>
    </subcellularLocation>
</comment>
<keyword evidence="2 7" id="KW-0436">Ligase</keyword>
<keyword evidence="5 7" id="KW-0067">ATP-binding</keyword>
<dbReference type="NCBIfam" id="TIGR02432">
    <property type="entry name" value="lysidine_TilS_N"/>
    <property type="match status" value="1"/>
</dbReference>
<evidence type="ECO:0000256" key="3">
    <source>
        <dbReference type="ARBA" id="ARBA00022694"/>
    </source>
</evidence>
<keyword evidence="4 7" id="KW-0547">Nucleotide-binding</keyword>
<dbReference type="PANTHER" id="PTHR43033:SF1">
    <property type="entry name" value="TRNA(ILE)-LYSIDINE SYNTHASE-RELATED"/>
    <property type="match status" value="1"/>
</dbReference>
<comment type="catalytic activity">
    <reaction evidence="6 7">
        <text>cytidine(34) in tRNA(Ile2) + L-lysine + ATP = lysidine(34) in tRNA(Ile2) + AMP + diphosphate + H(+)</text>
        <dbReference type="Rhea" id="RHEA:43744"/>
        <dbReference type="Rhea" id="RHEA-COMP:10625"/>
        <dbReference type="Rhea" id="RHEA-COMP:10670"/>
        <dbReference type="ChEBI" id="CHEBI:15378"/>
        <dbReference type="ChEBI" id="CHEBI:30616"/>
        <dbReference type="ChEBI" id="CHEBI:32551"/>
        <dbReference type="ChEBI" id="CHEBI:33019"/>
        <dbReference type="ChEBI" id="CHEBI:82748"/>
        <dbReference type="ChEBI" id="CHEBI:83665"/>
        <dbReference type="ChEBI" id="CHEBI:456215"/>
        <dbReference type="EC" id="6.3.4.19"/>
    </reaction>
</comment>
<dbReference type="HAMAP" id="MF_01161">
    <property type="entry name" value="tRNA_Ile_lys_synt"/>
    <property type="match status" value="1"/>
</dbReference>
<proteinExistence type="inferred from homology"/>
<evidence type="ECO:0000256" key="1">
    <source>
        <dbReference type="ARBA" id="ARBA00022490"/>
    </source>
</evidence>
<evidence type="ECO:0000259" key="9">
    <source>
        <dbReference type="Pfam" id="PF01171"/>
    </source>
</evidence>
<dbReference type="Gene3D" id="1.20.59.20">
    <property type="match status" value="1"/>
</dbReference>